<dbReference type="Pfam" id="PF03184">
    <property type="entry name" value="DDE_1"/>
    <property type="match status" value="1"/>
</dbReference>
<gene>
    <name evidence="2" type="ORF">MAR_027576</name>
</gene>
<evidence type="ECO:0000259" key="1">
    <source>
        <dbReference type="Pfam" id="PF03184"/>
    </source>
</evidence>
<name>A0ABY7EX46_MYAAR</name>
<dbReference type="EMBL" id="CP111019">
    <property type="protein sequence ID" value="WAR13396.1"/>
    <property type="molecule type" value="Genomic_DNA"/>
</dbReference>
<keyword evidence="3" id="KW-1185">Reference proteome</keyword>
<dbReference type="Proteomes" id="UP001164746">
    <property type="component" value="Chromosome 8"/>
</dbReference>
<dbReference type="InterPro" id="IPR004875">
    <property type="entry name" value="DDE_SF_endonuclease_dom"/>
</dbReference>
<evidence type="ECO:0000313" key="3">
    <source>
        <dbReference type="Proteomes" id="UP001164746"/>
    </source>
</evidence>
<reference evidence="2" key="1">
    <citation type="submission" date="2022-11" db="EMBL/GenBank/DDBJ databases">
        <title>Centuries of genome instability and evolution in soft-shell clam transmissible cancer (bioRxiv).</title>
        <authorList>
            <person name="Hart S.F.M."/>
            <person name="Yonemitsu M.A."/>
            <person name="Giersch R.M."/>
            <person name="Beal B.F."/>
            <person name="Arriagada G."/>
            <person name="Davis B.W."/>
            <person name="Ostrander E.A."/>
            <person name="Goff S.P."/>
            <person name="Metzger M.J."/>
        </authorList>
    </citation>
    <scope>NUCLEOTIDE SEQUENCE</scope>
    <source>
        <strain evidence="2">MELC-2E11</strain>
        <tissue evidence="2">Siphon/mantle</tissue>
    </source>
</reference>
<organism evidence="2 3">
    <name type="scientific">Mya arenaria</name>
    <name type="common">Soft-shell clam</name>
    <dbReference type="NCBI Taxonomy" id="6604"/>
    <lineage>
        <taxon>Eukaryota</taxon>
        <taxon>Metazoa</taxon>
        <taxon>Spiralia</taxon>
        <taxon>Lophotrochozoa</taxon>
        <taxon>Mollusca</taxon>
        <taxon>Bivalvia</taxon>
        <taxon>Autobranchia</taxon>
        <taxon>Heteroconchia</taxon>
        <taxon>Euheterodonta</taxon>
        <taxon>Imparidentia</taxon>
        <taxon>Neoheterodontei</taxon>
        <taxon>Myida</taxon>
        <taxon>Myoidea</taxon>
        <taxon>Myidae</taxon>
        <taxon>Mya</taxon>
    </lineage>
</organism>
<protein>
    <recommendedName>
        <fullName evidence="1">DDE-1 domain-containing protein</fullName>
    </recommendedName>
</protein>
<evidence type="ECO:0000313" key="2">
    <source>
        <dbReference type="EMBL" id="WAR13396.1"/>
    </source>
</evidence>
<accession>A0ABY7EX46</accession>
<sequence>MKIFFANCWSVRPVLLIMDNHDAHVHLHTIKAAIENDVVLLGLPAHTTHIMQPQDVKVIGPLKLVFQSWRRILGTRPVLLLWVRQEFPIILHHAIDQASPASLREAFRLSGVAGTAAETCPTWGAFRVNPLVAQGLIPESLGHILVPPRMPPMQAKRRKSKAVKSARILTGEEMLNELQKCLEEIF</sequence>
<proteinExistence type="predicted"/>
<feature type="domain" description="DDE-1" evidence="1">
    <location>
        <begin position="12"/>
        <end position="64"/>
    </location>
</feature>